<feature type="chain" id="PRO_5045971068" evidence="1">
    <location>
        <begin position="29"/>
        <end position="291"/>
    </location>
</feature>
<proteinExistence type="predicted"/>
<feature type="signal peptide" evidence="1">
    <location>
        <begin position="1"/>
        <end position="28"/>
    </location>
</feature>
<reference evidence="3" key="1">
    <citation type="submission" date="2020-01" db="EMBL/GenBank/DDBJ databases">
        <title>Sphingomonas sp. strain CSW-10.</title>
        <authorList>
            <person name="Chen W.-M."/>
        </authorList>
    </citation>
    <scope>NUCLEOTIDE SEQUENCE [LARGE SCALE GENOMIC DNA]</scope>
    <source>
        <strain evidence="3">FSY-8</strain>
    </source>
</reference>
<evidence type="ECO:0000313" key="2">
    <source>
        <dbReference type="EMBL" id="NBC37723.1"/>
    </source>
</evidence>
<dbReference type="EMBL" id="JAAAPO010000005">
    <property type="protein sequence ID" value="NBC37723.1"/>
    <property type="molecule type" value="Genomic_DNA"/>
</dbReference>
<gene>
    <name evidence="2" type="ORF">GTZ99_14300</name>
</gene>
<comment type="caution">
    <text evidence="2">The sequence shown here is derived from an EMBL/GenBank/DDBJ whole genome shotgun (WGS) entry which is preliminary data.</text>
</comment>
<evidence type="ECO:0000313" key="3">
    <source>
        <dbReference type="Proteomes" id="UP000753724"/>
    </source>
</evidence>
<dbReference type="Proteomes" id="UP000753724">
    <property type="component" value="Unassembled WGS sequence"/>
</dbReference>
<sequence>MSAMFQSRSVIFAGAAMLACGLSFPALAQVSPPVTQNIVQTYSDTAVMAESAPLILIAEIKSLRAVDQGVPGAQPGMALSYVTAIPREALRGITPGTALVEYLAYVPLDARGRLPNLRKQAVVLFARPVPGAITGEIARVQLMTPGAQWLWSAELDKRLRGVLSDLGTPGAPATVTGVSEAIYQPGTLAGEGETQLFLSTAGGAPASITVRHRPGAAPAWSVSFSEVVDMDGKPPAKDTLAWYRLACSLPERLPDAAQVSPDGDARLQAMRDYLLVRADLGPCGRTDASRP</sequence>
<keyword evidence="3" id="KW-1185">Reference proteome</keyword>
<keyword evidence="1" id="KW-0732">Signal</keyword>
<name>A0ABW9XGP1_9SPHN</name>
<organism evidence="2 3">
    <name type="scientific">Novosphingobium ovatum</name>
    <dbReference type="NCBI Taxonomy" id="1908523"/>
    <lineage>
        <taxon>Bacteria</taxon>
        <taxon>Pseudomonadati</taxon>
        <taxon>Pseudomonadota</taxon>
        <taxon>Alphaproteobacteria</taxon>
        <taxon>Sphingomonadales</taxon>
        <taxon>Sphingomonadaceae</taxon>
        <taxon>Novosphingobium</taxon>
    </lineage>
</organism>
<accession>A0ABW9XGP1</accession>
<evidence type="ECO:0000256" key="1">
    <source>
        <dbReference type="SAM" id="SignalP"/>
    </source>
</evidence>
<protein>
    <submittedName>
        <fullName evidence="2">Uncharacterized protein</fullName>
    </submittedName>
</protein>